<evidence type="ECO:0000256" key="2">
    <source>
        <dbReference type="ARBA" id="ARBA00009677"/>
    </source>
</evidence>
<evidence type="ECO:0000256" key="6">
    <source>
        <dbReference type="SAM" id="MobiDB-lite"/>
    </source>
</evidence>
<dbReference type="InterPro" id="IPR019776">
    <property type="entry name" value="Flagellar_basal_body_rod_CS"/>
</dbReference>
<evidence type="ECO:0000256" key="5">
    <source>
        <dbReference type="RuleBase" id="RU362116"/>
    </source>
</evidence>
<dbReference type="InterPro" id="IPR010930">
    <property type="entry name" value="Flg_bb/hook_C_dom"/>
</dbReference>
<comment type="caution">
    <text evidence="11">The sequence shown here is derived from an EMBL/GenBank/DDBJ whole genome shotgun (WGS) entry which is preliminary data.</text>
</comment>
<evidence type="ECO:0000256" key="1">
    <source>
        <dbReference type="ARBA" id="ARBA00004117"/>
    </source>
</evidence>
<dbReference type="Gene3D" id="2.60.98.20">
    <property type="entry name" value="Flagellar hook protein FlgE"/>
    <property type="match status" value="1"/>
</dbReference>
<dbReference type="PANTHER" id="PTHR30435:SF1">
    <property type="entry name" value="FLAGELLAR HOOK PROTEIN FLGE"/>
    <property type="match status" value="1"/>
</dbReference>
<evidence type="ECO:0000259" key="10">
    <source>
        <dbReference type="Pfam" id="PF22692"/>
    </source>
</evidence>
<sequence length="456" mass="47250">MSFRTALTGLNAASSDLGVISNNIANNNTTGFKASRAEFGDIYSLSDLGTSTRRSIGTGVRLNAVSQQFKQGNLETTSNPLDMAIDGEGFFAVKDTDGSMVYTRAGAYGLDKNGYVVNSLGQKLQGYQTNPTTGLIDIGTEGDLRTQTANIDPKQSTTGEYGINLDSSSVALDPANFDFQDSRTYSFASAMTVFDSLGNDHSLTAYFVRDSTTTPPAVPGGTASWQIFFSMDGLGLNGNALPPAGTATPSGTLCFDAFGALTGTLDATGTPTGNSSLTLASIVPTNGPDPITGNGTPNGSENPLNSAGTPAGLTLKFDTATQYGSASSTNSVTQDGYTTGRVVGVDIGEDGSLFGRYSNGQAKVLGQVILANFRNTQGLSPIGDSSWVETAASGQPVKGPPGTASLGLVRAGALELSNVELSEQLVKMINAQRNFQANAQVISTSDQMTQTLLQMR</sequence>
<keyword evidence="11" id="KW-0969">Cilium</keyword>
<dbReference type="InterPro" id="IPR053967">
    <property type="entry name" value="LlgE_F_G-like_D1"/>
</dbReference>
<evidence type="ECO:0000259" key="9">
    <source>
        <dbReference type="Pfam" id="PF07559"/>
    </source>
</evidence>
<feature type="domain" description="Flagellar basal-body/hook protein C-terminal" evidence="8">
    <location>
        <begin position="411"/>
        <end position="455"/>
    </location>
</feature>
<dbReference type="GO" id="GO:0071978">
    <property type="term" value="P:bacterial-type flagellum-dependent swarming motility"/>
    <property type="evidence" value="ECO:0007669"/>
    <property type="project" value="TreeGrafter"/>
</dbReference>
<keyword evidence="4 5" id="KW-0975">Bacterial flagellum</keyword>
<dbReference type="InterPro" id="IPR011491">
    <property type="entry name" value="FlgE_D2"/>
</dbReference>
<reference evidence="11" key="1">
    <citation type="submission" date="2013-07" db="EMBL/GenBank/DDBJ databases">
        <authorList>
            <person name="McIlroy S."/>
        </authorList>
    </citation>
    <scope>NUCLEOTIDE SEQUENCE [LARGE SCALE GENOMIC DNA]</scope>
    <source>
        <strain evidence="11">Run_A_D11</strain>
    </source>
</reference>
<dbReference type="GO" id="GO:0009425">
    <property type="term" value="C:bacterial-type flagellum basal body"/>
    <property type="evidence" value="ECO:0007669"/>
    <property type="project" value="UniProtKB-SubCell"/>
</dbReference>
<keyword evidence="12" id="KW-1185">Reference proteome</keyword>
<dbReference type="STRING" id="1400863.BN873_360049"/>
<dbReference type="InterPro" id="IPR001444">
    <property type="entry name" value="Flag_bb_rod_N"/>
</dbReference>
<comment type="subcellular location">
    <subcellularLocation>
        <location evidence="1 5">Bacterial flagellum basal body</location>
    </subcellularLocation>
</comment>
<organism evidence="11 12">
    <name type="scientific">Candidatus Competibacter denitrificans Run_A_D11</name>
    <dbReference type="NCBI Taxonomy" id="1400863"/>
    <lineage>
        <taxon>Bacteria</taxon>
        <taxon>Pseudomonadati</taxon>
        <taxon>Pseudomonadota</taxon>
        <taxon>Gammaproteobacteria</taxon>
        <taxon>Candidatus Competibacteraceae</taxon>
        <taxon>Candidatus Competibacter</taxon>
    </lineage>
</organism>
<keyword evidence="11" id="KW-0282">Flagellum</keyword>
<feature type="domain" description="Flagellar hook protein FlgE/F/G-like D1" evidence="10">
    <location>
        <begin position="84"/>
        <end position="138"/>
    </location>
</feature>
<dbReference type="PANTHER" id="PTHR30435">
    <property type="entry name" value="FLAGELLAR PROTEIN"/>
    <property type="match status" value="1"/>
</dbReference>
<dbReference type="RefSeq" id="WP_048673504.1">
    <property type="nucleotide sequence ID" value="NZ_CBTJ020000043.1"/>
</dbReference>
<dbReference type="PROSITE" id="PS00588">
    <property type="entry name" value="FLAGELLA_BB_ROD"/>
    <property type="match status" value="1"/>
</dbReference>
<evidence type="ECO:0000256" key="3">
    <source>
        <dbReference type="ARBA" id="ARBA00019015"/>
    </source>
</evidence>
<dbReference type="InterPro" id="IPR037925">
    <property type="entry name" value="FlgE/F/G-like"/>
</dbReference>
<dbReference type="GO" id="GO:0009424">
    <property type="term" value="C:bacterial-type flagellum hook"/>
    <property type="evidence" value="ECO:0007669"/>
    <property type="project" value="TreeGrafter"/>
</dbReference>
<evidence type="ECO:0000259" key="7">
    <source>
        <dbReference type="Pfam" id="PF00460"/>
    </source>
</evidence>
<dbReference type="InterPro" id="IPR037058">
    <property type="entry name" value="Falgellar_hook_FlgE_sf"/>
</dbReference>
<dbReference type="Pfam" id="PF06429">
    <property type="entry name" value="Flg_bbr_C"/>
    <property type="match status" value="1"/>
</dbReference>
<evidence type="ECO:0000313" key="11">
    <source>
        <dbReference type="EMBL" id="CDI02955.1"/>
    </source>
</evidence>
<dbReference type="OrthoDB" id="8578401at2"/>
<evidence type="ECO:0000259" key="8">
    <source>
        <dbReference type="Pfam" id="PF06429"/>
    </source>
</evidence>
<comment type="function">
    <text evidence="5">A flexible structure which links the flagellar filament to the drive apparatus in the basal body.</text>
</comment>
<dbReference type="EMBL" id="CBTJ020000043">
    <property type="protein sequence ID" value="CDI02955.1"/>
    <property type="molecule type" value="Genomic_DNA"/>
</dbReference>
<evidence type="ECO:0000256" key="4">
    <source>
        <dbReference type="ARBA" id="ARBA00023143"/>
    </source>
</evidence>
<accession>W6MAH9</accession>
<feature type="domain" description="Flagellar hook protein FlgE D2" evidence="9">
    <location>
        <begin position="164"/>
        <end position="337"/>
    </location>
</feature>
<dbReference type="GO" id="GO:0005829">
    <property type="term" value="C:cytosol"/>
    <property type="evidence" value="ECO:0007669"/>
    <property type="project" value="TreeGrafter"/>
</dbReference>
<keyword evidence="11" id="KW-0966">Cell projection</keyword>
<evidence type="ECO:0000313" key="12">
    <source>
        <dbReference type="Proteomes" id="UP000035760"/>
    </source>
</evidence>
<dbReference type="SUPFAM" id="SSF117143">
    <property type="entry name" value="Flagellar hook protein flgE"/>
    <property type="match status" value="1"/>
</dbReference>
<dbReference type="NCBIfam" id="NF004238">
    <property type="entry name" value="PRK05682.1-1"/>
    <property type="match status" value="1"/>
</dbReference>
<feature type="compositionally biased region" description="Polar residues" evidence="6">
    <location>
        <begin position="293"/>
        <end position="308"/>
    </location>
</feature>
<gene>
    <name evidence="11" type="primary">flgE</name>
    <name evidence="11" type="ORF">BN873_360049</name>
</gene>
<reference evidence="11" key="2">
    <citation type="submission" date="2014-03" db="EMBL/GenBank/DDBJ databases">
        <title>Candidatus Competibacter-lineage genomes retrieved from metagenomes reveal functional metabolic diversity.</title>
        <authorList>
            <person name="McIlroy S.J."/>
            <person name="Albertsen M."/>
            <person name="Andresen E.K."/>
            <person name="Saunders A.M."/>
            <person name="Kristiansen R."/>
            <person name="Stokholm-Bjerregaard M."/>
            <person name="Nielsen K.L."/>
            <person name="Nielsen P.H."/>
        </authorList>
    </citation>
    <scope>NUCLEOTIDE SEQUENCE</scope>
    <source>
        <strain evidence="11">Run_A_D11</strain>
    </source>
</reference>
<feature type="domain" description="Flagellar basal body rod protein N-terminal" evidence="7">
    <location>
        <begin position="3"/>
        <end position="33"/>
    </location>
</feature>
<dbReference type="InterPro" id="IPR020013">
    <property type="entry name" value="Flagellar_FlgE/F/G"/>
</dbReference>
<comment type="similarity">
    <text evidence="2 5">Belongs to the flagella basal body rod proteins family.</text>
</comment>
<dbReference type="Pfam" id="PF00460">
    <property type="entry name" value="Flg_bb_rod"/>
    <property type="match status" value="1"/>
</dbReference>
<name>W6MAH9_9GAMM</name>
<protein>
    <recommendedName>
        <fullName evidence="3 5">Flagellar hook protein FlgE</fullName>
    </recommendedName>
</protein>
<feature type="region of interest" description="Disordered" evidence="6">
    <location>
        <begin position="286"/>
        <end position="309"/>
    </location>
</feature>
<dbReference type="AlphaFoldDB" id="W6MAH9"/>
<dbReference type="NCBIfam" id="TIGR03506">
    <property type="entry name" value="FlgEFG_subfam"/>
    <property type="match status" value="1"/>
</dbReference>
<dbReference type="Proteomes" id="UP000035760">
    <property type="component" value="Unassembled WGS sequence"/>
</dbReference>
<dbReference type="Pfam" id="PF22692">
    <property type="entry name" value="LlgE_F_G_D1"/>
    <property type="match status" value="1"/>
</dbReference>
<dbReference type="Pfam" id="PF07559">
    <property type="entry name" value="FlgE_D2"/>
    <property type="match status" value="1"/>
</dbReference>
<proteinExistence type="inferred from homology"/>